<dbReference type="KEGG" id="bmor:778489"/>
<gene>
    <name evidence="4" type="primary">BmMBP</name>
    <name evidence="5" type="synonym">778489</name>
</gene>
<keyword evidence="1" id="KW-1015">Disulfide bond</keyword>
<dbReference type="CDD" id="cd00037">
    <property type="entry name" value="CLECT"/>
    <property type="match status" value="2"/>
</dbReference>
<dbReference type="EnsemblMetazoa" id="NM_001098314.1">
    <property type="protein sequence ID" value="NP_001091784.1"/>
    <property type="gene ID" value="GeneID_778489"/>
</dbReference>
<keyword evidence="6" id="KW-1185">Reference proteome</keyword>
<dbReference type="SMART" id="SM00034">
    <property type="entry name" value="CLECT"/>
    <property type="match status" value="2"/>
</dbReference>
<dbReference type="OrthoDB" id="538816at2759"/>
<keyword evidence="2" id="KW-0732">Signal</keyword>
<proteinExistence type="evidence at transcript level"/>
<dbReference type="PROSITE" id="PS00615">
    <property type="entry name" value="C_TYPE_LECTIN_1"/>
    <property type="match status" value="1"/>
</dbReference>
<dbReference type="PROSITE" id="PS50041">
    <property type="entry name" value="C_TYPE_LECTIN_2"/>
    <property type="match status" value="2"/>
</dbReference>
<dbReference type="InterPro" id="IPR001304">
    <property type="entry name" value="C-type_lectin-like"/>
</dbReference>
<evidence type="ECO:0000313" key="6">
    <source>
        <dbReference type="Proteomes" id="UP000005204"/>
    </source>
</evidence>
<dbReference type="GO" id="GO:0070392">
    <property type="term" value="P:detection of lipoteichoic acid"/>
    <property type="evidence" value="ECO:0000314"/>
    <property type="project" value="UniProtKB"/>
</dbReference>
<name>Q0KKW8_BOMMO</name>
<feature type="chain" id="PRO_5036440775" evidence="2">
    <location>
        <begin position="23"/>
        <end position="318"/>
    </location>
</feature>
<organism evidence="4">
    <name type="scientific">Bombyx mori</name>
    <name type="common">Silk moth</name>
    <dbReference type="NCBI Taxonomy" id="7091"/>
    <lineage>
        <taxon>Eukaryota</taxon>
        <taxon>Metazoa</taxon>
        <taxon>Ecdysozoa</taxon>
        <taxon>Arthropoda</taxon>
        <taxon>Hexapoda</taxon>
        <taxon>Insecta</taxon>
        <taxon>Pterygota</taxon>
        <taxon>Neoptera</taxon>
        <taxon>Endopterygota</taxon>
        <taxon>Lepidoptera</taxon>
        <taxon>Glossata</taxon>
        <taxon>Ditrysia</taxon>
        <taxon>Bombycoidea</taxon>
        <taxon>Bombycidae</taxon>
        <taxon>Bombycinae</taxon>
        <taxon>Bombyx</taxon>
    </lineage>
</organism>
<reference evidence="4" key="1">
    <citation type="journal article" date="2006" name="J. Immunol.">
        <title>Characterization of a novel C-type lectin, Bombyx mori multibinding protein, from the B. mori hemolymph: mechanism of wide-range microorganism recognition and role in immunity.</title>
        <authorList>
            <person name="Watanabe A."/>
            <person name="Miyazawa S."/>
            <person name="Kitami M."/>
            <person name="Tabunoki H."/>
            <person name="Ueda K."/>
            <person name="Sato R."/>
        </authorList>
    </citation>
    <scope>NUCLEOTIDE SEQUENCE</scope>
</reference>
<dbReference type="GO" id="GO:0002218">
    <property type="term" value="P:activation of innate immune response"/>
    <property type="evidence" value="ECO:0000314"/>
    <property type="project" value="UniProtKB"/>
</dbReference>
<reference evidence="5" key="4">
    <citation type="submission" date="2022-06" db="UniProtKB">
        <authorList>
            <consortium name="EnsemblMetazoa"/>
        </authorList>
    </citation>
    <scope>IDENTIFICATION</scope>
    <source>
        <strain evidence="5">p50T (Dazao)</strain>
    </source>
</reference>
<dbReference type="GO" id="GO:0001879">
    <property type="term" value="P:detection of yeast"/>
    <property type="evidence" value="ECO:0000314"/>
    <property type="project" value="UniProtKB"/>
</dbReference>
<dbReference type="GeneID" id="778489"/>
<evidence type="ECO:0000313" key="5">
    <source>
        <dbReference type="EnsemblMetazoa" id="NP_001091784.1"/>
    </source>
</evidence>
<dbReference type="Gene3D" id="3.10.100.10">
    <property type="entry name" value="Mannose-Binding Protein A, subunit A"/>
    <property type="match status" value="2"/>
</dbReference>
<feature type="domain" description="C-type lectin" evidence="3">
    <location>
        <begin position="181"/>
        <end position="306"/>
    </location>
</feature>
<evidence type="ECO:0000256" key="2">
    <source>
        <dbReference type="SAM" id="SignalP"/>
    </source>
</evidence>
<dbReference type="InterPro" id="IPR016187">
    <property type="entry name" value="CTDL_fold"/>
</dbReference>
<dbReference type="PANTHER" id="PTHR22803">
    <property type="entry name" value="MANNOSE, PHOSPHOLIPASE, LECTIN RECEPTOR RELATED"/>
    <property type="match status" value="1"/>
</dbReference>
<evidence type="ECO:0000259" key="3">
    <source>
        <dbReference type="PROSITE" id="PS50041"/>
    </source>
</evidence>
<accession>Q0KKW8</accession>
<sequence>MNNLKFPILFLLTLLPSELIHGQRENKFFRKDYTYIESTESFYKIHTLYKKWVDAKKTCEMEGATFFYPDDKFEFDAVTTYWNTSQPFEWISIGISSQMAKGVFETVDGVSIMDVYNKWKPGEPNDSHNNEDCVVIHRNDGLMNDDDCAKSFPFICKKTLASLEWNVNCDIPNTDYAYSDVLGRCYKMYLTPMTWSEAYRVCSADQSYLAIINTKEEADHLVNMTRLAPKDKVRGKYLAGAVFLGFHNKNKDGWTTIKGGALDNSGYTQWGNGQPDGGDKELCGSMIYNGQLNDISCTQTCLFICEHDVFLHFRRTLR</sequence>
<reference evidence="6" key="2">
    <citation type="journal article" date="2008" name="Insect Biochem. Mol. Biol.">
        <title>The genome of a lepidopteran model insect, the silkworm Bombyx mori.</title>
        <authorList>
            <consortium name="International Silkworm Genome Consortium"/>
        </authorList>
    </citation>
    <scope>NUCLEOTIDE SEQUENCE [LARGE SCALE GENOMIC DNA]</scope>
    <source>
        <strain evidence="6">p50T</strain>
    </source>
</reference>
<dbReference type="Pfam" id="PF00059">
    <property type="entry name" value="Lectin_C"/>
    <property type="match status" value="2"/>
</dbReference>
<dbReference type="InterPro" id="IPR016186">
    <property type="entry name" value="C-type_lectin-like/link_sf"/>
</dbReference>
<dbReference type="EMBL" id="AB219148">
    <property type="protein sequence ID" value="BAF03496.1"/>
    <property type="molecule type" value="mRNA"/>
</dbReference>
<dbReference type="HOGENOM" id="CLU_049894_0_0_1"/>
<feature type="domain" description="C-type lectin" evidence="3">
    <location>
        <begin position="43"/>
        <end position="157"/>
    </location>
</feature>
<reference evidence="4" key="3">
    <citation type="journal article" date="2009" name="Dev. Comp. Immunol.">
        <title>Identification and comparative analysis of three novel C-type lectins from the silkworm with functional implications in pathogen recognition.</title>
        <authorList>
            <person name="Takase H."/>
            <person name="Watanabe A."/>
            <person name="Yoshizawa Y."/>
            <person name="Kitami M."/>
            <person name="Sato R."/>
        </authorList>
    </citation>
    <scope>NUCLEOTIDE SEQUENCE</scope>
</reference>
<evidence type="ECO:0000313" key="4">
    <source>
        <dbReference type="EMBL" id="BAF03496.1"/>
    </source>
</evidence>
<dbReference type="Proteomes" id="UP000005204">
    <property type="component" value="Unassembled WGS sequence"/>
</dbReference>
<dbReference type="AlphaFoldDB" id="Q0KKW8"/>
<dbReference type="InterPro" id="IPR050111">
    <property type="entry name" value="C-type_lectin/snaclec_domain"/>
</dbReference>
<protein>
    <submittedName>
        <fullName evidence="4">Multi-binding protein</fullName>
    </submittedName>
</protein>
<dbReference type="CTD" id="778489"/>
<dbReference type="InterPro" id="IPR018378">
    <property type="entry name" value="C-type_lectin_CS"/>
</dbReference>
<feature type="signal peptide" evidence="2">
    <location>
        <begin position="1"/>
        <end position="22"/>
    </location>
</feature>
<dbReference type="SUPFAM" id="SSF56436">
    <property type="entry name" value="C-type lectin-like"/>
    <property type="match status" value="2"/>
</dbReference>
<evidence type="ECO:0000256" key="1">
    <source>
        <dbReference type="ARBA" id="ARBA00023157"/>
    </source>
</evidence>
<dbReference type="GO" id="GO:0032499">
    <property type="term" value="P:detection of peptidoglycan"/>
    <property type="evidence" value="ECO:0000314"/>
    <property type="project" value="UniProtKB"/>
</dbReference>
<dbReference type="GO" id="GO:1905036">
    <property type="term" value="P:positive regulation of antifungal innate immune response"/>
    <property type="evidence" value="ECO:0000314"/>
    <property type="project" value="UniProtKB"/>
</dbReference>
<dbReference type="RefSeq" id="NP_001091784.1">
    <property type="nucleotide sequence ID" value="NM_001098314.1"/>
</dbReference>